<protein>
    <submittedName>
        <fullName evidence="1">Uncharacterized protein</fullName>
    </submittedName>
</protein>
<proteinExistence type="predicted"/>
<dbReference type="OrthoDB" id="1446567at2"/>
<evidence type="ECO:0000313" key="1">
    <source>
        <dbReference type="EMBL" id="RKR82491.1"/>
    </source>
</evidence>
<dbReference type="RefSeq" id="WP_121198088.1">
    <property type="nucleotide sequence ID" value="NZ_RBKU01000001.1"/>
</dbReference>
<gene>
    <name evidence="1" type="ORF">BDD43_2674</name>
</gene>
<name>A0A495J1I5_9SPHI</name>
<keyword evidence="2" id="KW-1185">Reference proteome</keyword>
<dbReference type="AlphaFoldDB" id="A0A495J1I5"/>
<reference evidence="1 2" key="1">
    <citation type="submission" date="2018-10" db="EMBL/GenBank/DDBJ databases">
        <title>Genomic Encyclopedia of Archaeal and Bacterial Type Strains, Phase II (KMG-II): from individual species to whole genera.</title>
        <authorList>
            <person name="Goeker M."/>
        </authorList>
    </citation>
    <scope>NUCLEOTIDE SEQUENCE [LARGE SCALE GENOMIC DNA]</scope>
    <source>
        <strain evidence="1 2">DSM 18602</strain>
    </source>
</reference>
<evidence type="ECO:0000313" key="2">
    <source>
        <dbReference type="Proteomes" id="UP000268007"/>
    </source>
</evidence>
<sequence length="158" mass="18262">MLYKLPKLFPALLIIVCLSKFGFAQALKYKEVTNQNLVYILNNMELASKYQSTDSDFFVNIFYVNYSDGSRDTESCDASTTVYIAISEDGEAPEQHLYMLTKLFDVKFIKWIPKPNGVGFMLSYWDKKLKRKTSTFNLTLKSFSIVNQPVRQSSPKRH</sequence>
<comment type="caution">
    <text evidence="1">The sequence shown here is derived from an EMBL/GenBank/DDBJ whole genome shotgun (WGS) entry which is preliminary data.</text>
</comment>
<accession>A0A495J1I5</accession>
<dbReference type="Proteomes" id="UP000268007">
    <property type="component" value="Unassembled WGS sequence"/>
</dbReference>
<organism evidence="1 2">
    <name type="scientific">Mucilaginibacter gracilis</name>
    <dbReference type="NCBI Taxonomy" id="423350"/>
    <lineage>
        <taxon>Bacteria</taxon>
        <taxon>Pseudomonadati</taxon>
        <taxon>Bacteroidota</taxon>
        <taxon>Sphingobacteriia</taxon>
        <taxon>Sphingobacteriales</taxon>
        <taxon>Sphingobacteriaceae</taxon>
        <taxon>Mucilaginibacter</taxon>
    </lineage>
</organism>
<dbReference type="EMBL" id="RBKU01000001">
    <property type="protein sequence ID" value="RKR82491.1"/>
    <property type="molecule type" value="Genomic_DNA"/>
</dbReference>